<dbReference type="Gene3D" id="3.40.50.1820">
    <property type="entry name" value="alpha/beta hydrolase"/>
    <property type="match status" value="2"/>
</dbReference>
<evidence type="ECO:0000256" key="1">
    <source>
        <dbReference type="ARBA" id="ARBA00022963"/>
    </source>
</evidence>
<dbReference type="InterPro" id="IPR029058">
    <property type="entry name" value="AB_hydrolase_fold"/>
</dbReference>
<proteinExistence type="predicted"/>
<dbReference type="InterPro" id="IPR000073">
    <property type="entry name" value="AB_hydrolase_1"/>
</dbReference>
<keyword evidence="6" id="KW-1185">Reference proteome</keyword>
<name>A0A835WDX4_CHLIN</name>
<dbReference type="AlphaFoldDB" id="A0A835WDX4"/>
<feature type="region of interest" description="Disordered" evidence="3">
    <location>
        <begin position="1"/>
        <end position="21"/>
    </location>
</feature>
<evidence type="ECO:0000256" key="2">
    <source>
        <dbReference type="ARBA" id="ARBA00023098"/>
    </source>
</evidence>
<sequence length="500" mass="51578">MPTGGAASTGAAQNTAGANHGAGAGNPRPVVLLQHGLLDSAAGYLVNGPGRSLAFILADEGYDVWLGNVRGNSLSRAHVSLTPDDAAFWMWSYDEMAVYDLPAMVRYILSTSGAASLRYVGHSQGTTVLLAALAGPMVEPAAAEPPAAELLQAGVAGAEAVQAELALAEDARTGSTQAAAEAAANAQAAAAEAAPGAVAAAVTAGAGAQAVSRRRLRAARSRGRDAGAMQAEGRGTISTDQHRSSTAAAADLGAAGRQATTTAATGAALRPRPRAATLEAGLIERAALLAPVALAKHISSVPLLAMAAMDTDDMFSLLGLHEFLPSQQLVAALEGALCAVQPALCVSFLAALCGYNPDNLDNARLPLYLSYTPAGTSVQNMAHWAQAVRSRVPNSMSYFDYGTDCAGGRTGRCNQLEYGRLSAPHYNLTAITTPLALFSGSKDRLSDPLDMEYLVESLAPGVVRAARVLPAYEHLDFIWGIDAREELYGDVLRFLAGEDL</sequence>
<dbReference type="GO" id="GO:0016042">
    <property type="term" value="P:lipid catabolic process"/>
    <property type="evidence" value="ECO:0007669"/>
    <property type="project" value="UniProtKB-KW"/>
</dbReference>
<gene>
    <name evidence="5" type="ORF">HXX76_000330</name>
</gene>
<comment type="caution">
    <text evidence="5">The sequence shown here is derived from an EMBL/GenBank/DDBJ whole genome shotgun (WGS) entry which is preliminary data.</text>
</comment>
<feature type="region of interest" description="Disordered" evidence="3">
    <location>
        <begin position="215"/>
        <end position="246"/>
    </location>
</feature>
<evidence type="ECO:0000256" key="3">
    <source>
        <dbReference type="SAM" id="MobiDB-lite"/>
    </source>
</evidence>
<feature type="domain" description="AB hydrolase-1" evidence="4">
    <location>
        <begin position="29"/>
        <end position="134"/>
    </location>
</feature>
<dbReference type="SUPFAM" id="SSF53474">
    <property type="entry name" value="alpha/beta-Hydrolases"/>
    <property type="match status" value="1"/>
</dbReference>
<organism evidence="5 6">
    <name type="scientific">Chlamydomonas incerta</name>
    <dbReference type="NCBI Taxonomy" id="51695"/>
    <lineage>
        <taxon>Eukaryota</taxon>
        <taxon>Viridiplantae</taxon>
        <taxon>Chlorophyta</taxon>
        <taxon>core chlorophytes</taxon>
        <taxon>Chlorophyceae</taxon>
        <taxon>CS clade</taxon>
        <taxon>Chlamydomonadales</taxon>
        <taxon>Chlamydomonadaceae</taxon>
        <taxon>Chlamydomonas</taxon>
    </lineage>
</organism>
<evidence type="ECO:0000313" key="5">
    <source>
        <dbReference type="EMBL" id="KAG2445724.1"/>
    </source>
</evidence>
<dbReference type="Pfam" id="PF00561">
    <property type="entry name" value="Abhydrolase_1"/>
    <property type="match status" value="1"/>
</dbReference>
<accession>A0A835WDX4</accession>
<dbReference type="OrthoDB" id="9974421at2759"/>
<evidence type="ECO:0000313" key="6">
    <source>
        <dbReference type="Proteomes" id="UP000650467"/>
    </source>
</evidence>
<evidence type="ECO:0000259" key="4">
    <source>
        <dbReference type="Pfam" id="PF00561"/>
    </source>
</evidence>
<dbReference type="EMBL" id="JAEHOC010000001">
    <property type="protein sequence ID" value="KAG2445724.1"/>
    <property type="molecule type" value="Genomic_DNA"/>
</dbReference>
<dbReference type="PANTHER" id="PTHR11005">
    <property type="entry name" value="LYSOSOMAL ACID LIPASE-RELATED"/>
    <property type="match status" value="1"/>
</dbReference>
<reference evidence="5" key="1">
    <citation type="journal article" date="2020" name="bioRxiv">
        <title>Comparative genomics of Chlamydomonas.</title>
        <authorList>
            <person name="Craig R.J."/>
            <person name="Hasan A.R."/>
            <person name="Ness R.W."/>
            <person name="Keightley P.D."/>
        </authorList>
    </citation>
    <scope>NUCLEOTIDE SEQUENCE</scope>
    <source>
        <strain evidence="5">SAG 7.73</strain>
    </source>
</reference>
<keyword evidence="1" id="KW-0442">Lipid degradation</keyword>
<dbReference type="Proteomes" id="UP000650467">
    <property type="component" value="Unassembled WGS sequence"/>
</dbReference>
<keyword evidence="2" id="KW-0443">Lipid metabolism</keyword>
<protein>
    <recommendedName>
        <fullName evidence="4">AB hydrolase-1 domain-containing protein</fullName>
    </recommendedName>
</protein>